<proteinExistence type="predicted"/>
<evidence type="ECO:0000313" key="2">
    <source>
        <dbReference type="EMBL" id="OCX76741.1"/>
    </source>
</evidence>
<gene>
    <name evidence="1" type="ORF">A6M23_06255</name>
    <name evidence="2" type="ORF">A6P07_01805</name>
</gene>
<reference evidence="1 3" key="1">
    <citation type="journal article" date="2016" name="Int. J. Mol. Sci.">
        <title>Comparative genomics of the extreme acidophile Acidithiobacillus thiooxidans reveals intraspecific divergence and niche adaptation.</title>
        <authorList>
            <person name="Zhang X."/>
            <person name="Feng X."/>
            <person name="Tao J."/>
            <person name="Ma L."/>
            <person name="Xiao Y."/>
            <person name="Liang Y."/>
            <person name="Liu X."/>
            <person name="Yin H."/>
        </authorList>
    </citation>
    <scope>NUCLEOTIDE SEQUENCE [LARGE SCALE GENOMIC DNA]</scope>
    <source>
        <strain evidence="2 3">A02</strain>
        <strain evidence="1">DXS-W</strain>
    </source>
</reference>
<evidence type="ECO:0000313" key="1">
    <source>
        <dbReference type="EMBL" id="OCX74385.1"/>
    </source>
</evidence>
<accession>A0A1C2JK05</accession>
<dbReference type="Proteomes" id="UP000094893">
    <property type="component" value="Unassembled WGS sequence"/>
</dbReference>
<name>A0A1C2JK05_ACITH</name>
<evidence type="ECO:0000313" key="3">
    <source>
        <dbReference type="Proteomes" id="UP000094893"/>
    </source>
</evidence>
<dbReference type="EMBL" id="LWSA01000020">
    <property type="protein sequence ID" value="OCX76741.1"/>
    <property type="molecule type" value="Genomic_DNA"/>
</dbReference>
<sequence>MASGLNVAIERRDGKTGFIAMEAFLDILWEYPSVRSASFAPWQTTGTDDFMALAFLAKPNTMKVVLHRRNR</sequence>
<evidence type="ECO:0000313" key="4">
    <source>
        <dbReference type="Proteomes" id="UP000095008"/>
    </source>
</evidence>
<dbReference type="Proteomes" id="UP000095008">
    <property type="component" value="Unassembled WGS sequence"/>
</dbReference>
<protein>
    <submittedName>
        <fullName evidence="1">Uncharacterized protein</fullName>
    </submittedName>
</protein>
<comment type="caution">
    <text evidence="1">The sequence shown here is derived from an EMBL/GenBank/DDBJ whole genome shotgun (WGS) entry which is preliminary data.</text>
</comment>
<keyword evidence="4" id="KW-1185">Reference proteome</keyword>
<dbReference type="EMBL" id="LWRY01000040">
    <property type="protein sequence ID" value="OCX74385.1"/>
    <property type="molecule type" value="Genomic_DNA"/>
</dbReference>
<dbReference type="AlphaFoldDB" id="A0A1C2JK05"/>
<organism evidence="1 4">
    <name type="scientific">Acidithiobacillus thiooxidans</name>
    <name type="common">Thiobacillus thiooxidans</name>
    <dbReference type="NCBI Taxonomy" id="930"/>
    <lineage>
        <taxon>Bacteria</taxon>
        <taxon>Pseudomonadati</taxon>
        <taxon>Pseudomonadota</taxon>
        <taxon>Acidithiobacillia</taxon>
        <taxon>Acidithiobacillales</taxon>
        <taxon>Acidithiobacillaceae</taxon>
        <taxon>Acidithiobacillus</taxon>
    </lineage>
</organism>